<feature type="non-terminal residue" evidence="6">
    <location>
        <position position="1"/>
    </location>
</feature>
<evidence type="ECO:0000313" key="6">
    <source>
        <dbReference type="EMBL" id="KAL0183944.1"/>
    </source>
</evidence>
<keyword evidence="2" id="KW-0130">Cell adhesion</keyword>
<evidence type="ECO:0000256" key="1">
    <source>
        <dbReference type="ARBA" id="ARBA00022737"/>
    </source>
</evidence>
<organism evidence="6 7">
    <name type="scientific">Cirrhinus mrigala</name>
    <name type="common">Mrigala</name>
    <dbReference type="NCBI Taxonomy" id="683832"/>
    <lineage>
        <taxon>Eukaryota</taxon>
        <taxon>Metazoa</taxon>
        <taxon>Chordata</taxon>
        <taxon>Craniata</taxon>
        <taxon>Vertebrata</taxon>
        <taxon>Euteleostomi</taxon>
        <taxon>Actinopterygii</taxon>
        <taxon>Neopterygii</taxon>
        <taxon>Teleostei</taxon>
        <taxon>Ostariophysi</taxon>
        <taxon>Cypriniformes</taxon>
        <taxon>Cyprinidae</taxon>
        <taxon>Labeoninae</taxon>
        <taxon>Labeonini</taxon>
        <taxon>Cirrhinus</taxon>
    </lineage>
</organism>
<evidence type="ECO:0000256" key="4">
    <source>
        <dbReference type="ARBA" id="ARBA00023180"/>
    </source>
</evidence>
<dbReference type="Pfam" id="PF00041">
    <property type="entry name" value="fn3"/>
    <property type="match status" value="1"/>
</dbReference>
<comment type="caution">
    <text evidence="6">The sequence shown here is derived from an EMBL/GenBank/DDBJ whole genome shotgun (WGS) entry which is preliminary data.</text>
</comment>
<evidence type="ECO:0000256" key="3">
    <source>
        <dbReference type="ARBA" id="ARBA00023157"/>
    </source>
</evidence>
<proteinExistence type="predicted"/>
<gene>
    <name evidence="6" type="ORF">M9458_019640</name>
</gene>
<evidence type="ECO:0000256" key="2">
    <source>
        <dbReference type="ARBA" id="ARBA00022889"/>
    </source>
</evidence>
<reference evidence="6 7" key="1">
    <citation type="submission" date="2024-05" db="EMBL/GenBank/DDBJ databases">
        <title>Genome sequencing and assembly of Indian major carp, Cirrhinus mrigala (Hamilton, 1822).</title>
        <authorList>
            <person name="Mohindra V."/>
            <person name="Chowdhury L.M."/>
            <person name="Lal K."/>
            <person name="Jena J.K."/>
        </authorList>
    </citation>
    <scope>NUCLEOTIDE SEQUENCE [LARGE SCALE GENOMIC DNA]</scope>
    <source>
        <strain evidence="6">CM1030</strain>
        <tissue evidence="6">Blood</tissue>
    </source>
</reference>
<dbReference type="EMBL" id="JAMKFB020000009">
    <property type="protein sequence ID" value="KAL0183944.1"/>
    <property type="molecule type" value="Genomic_DNA"/>
</dbReference>
<protein>
    <recommendedName>
        <fullName evidence="5">Fibronectin type-III domain-containing protein</fullName>
    </recommendedName>
</protein>
<dbReference type="InterPro" id="IPR036116">
    <property type="entry name" value="FN3_sf"/>
</dbReference>
<dbReference type="PANTHER" id="PTHR46708:SF8">
    <property type="entry name" value="FIBRONECTIN"/>
    <property type="match status" value="1"/>
</dbReference>
<dbReference type="InterPro" id="IPR013783">
    <property type="entry name" value="Ig-like_fold"/>
</dbReference>
<name>A0ABD0QCU6_CIRMR</name>
<keyword evidence="7" id="KW-1185">Reference proteome</keyword>
<dbReference type="Gene3D" id="2.60.40.10">
    <property type="entry name" value="Immunoglobulins"/>
    <property type="match status" value="1"/>
</dbReference>
<dbReference type="InterPro" id="IPR050991">
    <property type="entry name" value="ECM_Regulatory_Proteins"/>
</dbReference>
<dbReference type="InterPro" id="IPR003961">
    <property type="entry name" value="FN3_dom"/>
</dbReference>
<accession>A0ABD0QCU6</accession>
<keyword evidence="4" id="KW-0325">Glycoprotein</keyword>
<dbReference type="PANTHER" id="PTHR46708">
    <property type="entry name" value="TENASCIN"/>
    <property type="match status" value="1"/>
</dbReference>
<feature type="domain" description="Fibronectin type-III" evidence="5">
    <location>
        <begin position="1"/>
        <end position="79"/>
    </location>
</feature>
<dbReference type="PROSITE" id="PS50853">
    <property type="entry name" value="FN3"/>
    <property type="match status" value="1"/>
</dbReference>
<evidence type="ECO:0000313" key="7">
    <source>
        <dbReference type="Proteomes" id="UP001529510"/>
    </source>
</evidence>
<dbReference type="SUPFAM" id="SSF49265">
    <property type="entry name" value="Fibronectin type III"/>
    <property type="match status" value="1"/>
</dbReference>
<dbReference type="CDD" id="cd00063">
    <property type="entry name" value="FN3"/>
    <property type="match status" value="1"/>
</dbReference>
<keyword evidence="3" id="KW-1015">Disulfide bond</keyword>
<feature type="non-terminal residue" evidence="6">
    <location>
        <position position="79"/>
    </location>
</feature>
<evidence type="ECO:0000259" key="5">
    <source>
        <dbReference type="PROSITE" id="PS50853"/>
    </source>
</evidence>
<sequence>SDSKITITWTGPSTEVSGYRVSVGEVGPDGLVERENPFPVTQNAYAEITHLQPGTLYRFFIFALKSGEESEPLVGEQAT</sequence>
<dbReference type="AlphaFoldDB" id="A0ABD0QCU6"/>
<keyword evidence="1" id="KW-0677">Repeat</keyword>
<dbReference type="Proteomes" id="UP001529510">
    <property type="component" value="Unassembled WGS sequence"/>
</dbReference>